<keyword evidence="2" id="KW-1185">Reference proteome</keyword>
<reference evidence="1 2" key="1">
    <citation type="submission" date="2020-08" db="EMBL/GenBank/DDBJ databases">
        <title>Dyella sp. G9 isolated from forest soil.</title>
        <authorList>
            <person name="Fu J."/>
            <person name="Qiu L."/>
        </authorList>
    </citation>
    <scope>NUCLEOTIDE SEQUENCE [LARGE SCALE GENOMIC DNA]</scope>
    <source>
        <strain evidence="1 2">G9</strain>
    </source>
</reference>
<evidence type="ECO:0000313" key="1">
    <source>
        <dbReference type="EMBL" id="QNK00912.1"/>
    </source>
</evidence>
<dbReference type="Proteomes" id="UP000515873">
    <property type="component" value="Chromosome"/>
</dbReference>
<name>A0A7G8Q2A4_9GAMM</name>
<dbReference type="KEGG" id="dtl:H8F01_17820"/>
<gene>
    <name evidence="1" type="ORF">H8F01_17820</name>
</gene>
<dbReference type="RefSeq" id="WP_187056379.1">
    <property type="nucleotide sequence ID" value="NZ_CP060412.1"/>
</dbReference>
<dbReference type="AlphaFoldDB" id="A0A7G8Q2A4"/>
<evidence type="ECO:0000313" key="2">
    <source>
        <dbReference type="Proteomes" id="UP000515873"/>
    </source>
</evidence>
<accession>A0A7G8Q2A4</accession>
<sequence>MALLPLTLASLSVTAADIDRNDPDRAAILNAARGDENVRFVVKDLVKDGDFAYLCALKQEDGAVLGTDESIDVYNWVAYRQQGGWQALPLDGSLAPSGDKIDCTQDDKAITTAAQIRSTIAARFAANVRVELHDGLSAETRETLRQLIQLGVLQAVDAEEAKKPYSDTQRRVVLDACDNDACRKGNQRAYERLQQMQPLPAISSLVWNSCSYGMRGLNLTLIASCVEVTAPLPVCRPHQRLPNDQKTIENCLAAVRKKCESDVPGADNRKMLCR</sequence>
<organism evidence="1 2">
    <name type="scientific">Dyella telluris</name>
    <dbReference type="NCBI Taxonomy" id="2763498"/>
    <lineage>
        <taxon>Bacteria</taxon>
        <taxon>Pseudomonadati</taxon>
        <taxon>Pseudomonadota</taxon>
        <taxon>Gammaproteobacteria</taxon>
        <taxon>Lysobacterales</taxon>
        <taxon>Rhodanobacteraceae</taxon>
        <taxon>Dyella</taxon>
    </lineage>
</organism>
<dbReference type="EMBL" id="CP060412">
    <property type="protein sequence ID" value="QNK00912.1"/>
    <property type="molecule type" value="Genomic_DNA"/>
</dbReference>
<proteinExistence type="predicted"/>
<protein>
    <submittedName>
        <fullName evidence="1">Uncharacterized protein</fullName>
    </submittedName>
</protein>